<evidence type="ECO:0000259" key="6">
    <source>
        <dbReference type="PROSITE" id="PS50110"/>
    </source>
</evidence>
<comment type="caution">
    <text evidence="4">Lacks conserved residue(s) required for the propagation of feature annotation.</text>
</comment>
<dbReference type="PROSITE" id="PS50110">
    <property type="entry name" value="RESPONSE_REGULATORY"/>
    <property type="match status" value="1"/>
</dbReference>
<dbReference type="PANTHER" id="PTHR44688:SF16">
    <property type="entry name" value="DNA-BINDING TRANSCRIPTIONAL ACTIVATOR DEVR_DOSR"/>
    <property type="match status" value="1"/>
</dbReference>
<protein>
    <submittedName>
        <fullName evidence="7">Two component transcriptional regulator, LuxR family</fullName>
    </submittedName>
</protein>
<evidence type="ECO:0000256" key="4">
    <source>
        <dbReference type="PROSITE-ProRule" id="PRU00169"/>
    </source>
</evidence>
<dbReference type="PANTHER" id="PTHR44688">
    <property type="entry name" value="DNA-BINDING TRANSCRIPTIONAL ACTIVATOR DEVR_DOSR"/>
    <property type="match status" value="1"/>
</dbReference>
<keyword evidence="8" id="KW-1185">Reference proteome</keyword>
<dbReference type="CDD" id="cd06170">
    <property type="entry name" value="LuxR_C_like"/>
    <property type="match status" value="1"/>
</dbReference>
<accession>A0A1H7Z9F6</accession>
<evidence type="ECO:0000256" key="3">
    <source>
        <dbReference type="ARBA" id="ARBA00023163"/>
    </source>
</evidence>
<dbReference type="SUPFAM" id="SSF52172">
    <property type="entry name" value="CheY-like"/>
    <property type="match status" value="1"/>
</dbReference>
<dbReference type="Pfam" id="PF00196">
    <property type="entry name" value="GerE"/>
    <property type="match status" value="1"/>
</dbReference>
<dbReference type="GO" id="GO:0003677">
    <property type="term" value="F:DNA binding"/>
    <property type="evidence" value="ECO:0007669"/>
    <property type="project" value="UniProtKB-KW"/>
</dbReference>
<dbReference type="EMBL" id="FOBB01000005">
    <property type="protein sequence ID" value="SEM54851.1"/>
    <property type="molecule type" value="Genomic_DNA"/>
</dbReference>
<dbReference type="SMART" id="SM00448">
    <property type="entry name" value="REC"/>
    <property type="match status" value="1"/>
</dbReference>
<dbReference type="SUPFAM" id="SSF46894">
    <property type="entry name" value="C-terminal effector domain of the bipartite response regulators"/>
    <property type="match status" value="1"/>
</dbReference>
<reference evidence="7 8" key="1">
    <citation type="submission" date="2016-10" db="EMBL/GenBank/DDBJ databases">
        <authorList>
            <person name="de Groot N.N."/>
        </authorList>
    </citation>
    <scope>NUCLEOTIDE SEQUENCE [LARGE SCALE GENOMIC DNA]</scope>
    <source>
        <strain evidence="7 8">DSM 21039</strain>
    </source>
</reference>
<dbReference type="Proteomes" id="UP000198984">
    <property type="component" value="Unassembled WGS sequence"/>
</dbReference>
<dbReference type="AlphaFoldDB" id="A0A1H7Z9F6"/>
<evidence type="ECO:0000313" key="7">
    <source>
        <dbReference type="EMBL" id="SEM54851.1"/>
    </source>
</evidence>
<evidence type="ECO:0000259" key="5">
    <source>
        <dbReference type="PROSITE" id="PS50043"/>
    </source>
</evidence>
<proteinExistence type="predicted"/>
<dbReference type="PROSITE" id="PS50043">
    <property type="entry name" value="HTH_LUXR_2"/>
    <property type="match status" value="1"/>
</dbReference>
<keyword evidence="1" id="KW-0805">Transcription regulation</keyword>
<dbReference type="SMART" id="SM00421">
    <property type="entry name" value="HTH_LUXR"/>
    <property type="match status" value="1"/>
</dbReference>
<dbReference type="InterPro" id="IPR000792">
    <property type="entry name" value="Tscrpt_reg_LuxR_C"/>
</dbReference>
<dbReference type="PRINTS" id="PR00038">
    <property type="entry name" value="HTHLUXR"/>
</dbReference>
<dbReference type="GO" id="GO:0006355">
    <property type="term" value="P:regulation of DNA-templated transcription"/>
    <property type="evidence" value="ECO:0007669"/>
    <property type="project" value="InterPro"/>
</dbReference>
<feature type="domain" description="Response regulatory" evidence="6">
    <location>
        <begin position="7"/>
        <end position="122"/>
    </location>
</feature>
<dbReference type="InterPro" id="IPR001789">
    <property type="entry name" value="Sig_transdc_resp-reg_receiver"/>
</dbReference>
<organism evidence="7 8">
    <name type="scientific">Chitinophaga rupis</name>
    <dbReference type="NCBI Taxonomy" id="573321"/>
    <lineage>
        <taxon>Bacteria</taxon>
        <taxon>Pseudomonadati</taxon>
        <taxon>Bacteroidota</taxon>
        <taxon>Chitinophagia</taxon>
        <taxon>Chitinophagales</taxon>
        <taxon>Chitinophagaceae</taxon>
        <taxon>Chitinophaga</taxon>
    </lineage>
</organism>
<evidence type="ECO:0000313" key="8">
    <source>
        <dbReference type="Proteomes" id="UP000198984"/>
    </source>
</evidence>
<dbReference type="Pfam" id="PF00072">
    <property type="entry name" value="Response_reg"/>
    <property type="match status" value="1"/>
</dbReference>
<sequence>MTDSSRKILLVDGSHIFIKQVSQLLIPHYEIITALSSEEGLGIALEQLPDLIICGMELRDGSGHHFLMALRDDPRLAHLPFILVSNKDTKEDMRMAMNLGADDYLVQPFKRQDLLSSIRSRISRFSIFNNMRRAVETNPETPMAIPLVPADVQDKLSKTEARVIRLIAEGKNTKEIAQDLYVSVKTVENHKYNIAQKLGLTGRNSLTEYVIKNIIQPYKSS</sequence>
<dbReference type="GO" id="GO:0000160">
    <property type="term" value="P:phosphorelay signal transduction system"/>
    <property type="evidence" value="ECO:0007669"/>
    <property type="project" value="InterPro"/>
</dbReference>
<keyword evidence="3" id="KW-0804">Transcription</keyword>
<name>A0A1H7Z9F6_9BACT</name>
<dbReference type="RefSeq" id="WP_089915850.1">
    <property type="nucleotide sequence ID" value="NZ_FOBB01000005.1"/>
</dbReference>
<keyword evidence="2" id="KW-0238">DNA-binding</keyword>
<dbReference type="Gene3D" id="1.10.10.10">
    <property type="entry name" value="Winged helix-like DNA-binding domain superfamily/Winged helix DNA-binding domain"/>
    <property type="match status" value="1"/>
</dbReference>
<dbReference type="STRING" id="573321.SAMN04488505_1057"/>
<gene>
    <name evidence="7" type="ORF">SAMN04488505_1057</name>
</gene>
<evidence type="ECO:0000256" key="1">
    <source>
        <dbReference type="ARBA" id="ARBA00023015"/>
    </source>
</evidence>
<dbReference type="Gene3D" id="3.40.50.2300">
    <property type="match status" value="1"/>
</dbReference>
<dbReference type="OrthoDB" id="9802186at2"/>
<dbReference type="InterPro" id="IPR011006">
    <property type="entry name" value="CheY-like_superfamily"/>
</dbReference>
<dbReference type="CDD" id="cd00156">
    <property type="entry name" value="REC"/>
    <property type="match status" value="1"/>
</dbReference>
<dbReference type="InterPro" id="IPR016032">
    <property type="entry name" value="Sig_transdc_resp-reg_C-effctor"/>
</dbReference>
<dbReference type="PROSITE" id="PS00622">
    <property type="entry name" value="HTH_LUXR_1"/>
    <property type="match status" value="1"/>
</dbReference>
<feature type="domain" description="HTH luxR-type" evidence="5">
    <location>
        <begin position="149"/>
        <end position="214"/>
    </location>
</feature>
<evidence type="ECO:0000256" key="2">
    <source>
        <dbReference type="ARBA" id="ARBA00023125"/>
    </source>
</evidence>
<dbReference type="InterPro" id="IPR036388">
    <property type="entry name" value="WH-like_DNA-bd_sf"/>
</dbReference>